<dbReference type="VEuPathDB" id="TrichDB:TRFO_05084"/>
<evidence type="ECO:0000256" key="2">
    <source>
        <dbReference type="SAM" id="SignalP"/>
    </source>
</evidence>
<feature type="transmembrane region" description="Helical" evidence="1">
    <location>
        <begin position="1117"/>
        <end position="1139"/>
    </location>
</feature>
<dbReference type="EMBL" id="MLAK01000682">
    <property type="protein sequence ID" value="OHT07952.1"/>
    <property type="molecule type" value="Genomic_DNA"/>
</dbReference>
<dbReference type="Proteomes" id="UP000179807">
    <property type="component" value="Unassembled WGS sequence"/>
</dbReference>
<proteinExistence type="predicted"/>
<evidence type="ECO:0000313" key="4">
    <source>
        <dbReference type="Proteomes" id="UP000179807"/>
    </source>
</evidence>
<evidence type="ECO:0000313" key="3">
    <source>
        <dbReference type="EMBL" id="OHT07952.1"/>
    </source>
</evidence>
<dbReference type="RefSeq" id="XP_068361088.1">
    <property type="nucleotide sequence ID" value="XM_068492281.1"/>
</dbReference>
<evidence type="ECO:0000256" key="1">
    <source>
        <dbReference type="SAM" id="Phobius"/>
    </source>
</evidence>
<name>A0A1J4KAM3_9EUKA</name>
<dbReference type="AlphaFoldDB" id="A0A1J4KAM3"/>
<protein>
    <submittedName>
        <fullName evidence="3">Uncharacterized protein</fullName>
    </submittedName>
</protein>
<comment type="caution">
    <text evidence="3">The sequence shown here is derived from an EMBL/GenBank/DDBJ whole genome shotgun (WGS) entry which is preliminary data.</text>
</comment>
<reference evidence="3" key="1">
    <citation type="submission" date="2016-10" db="EMBL/GenBank/DDBJ databases">
        <authorList>
            <person name="Benchimol M."/>
            <person name="Almeida L.G."/>
            <person name="Vasconcelos A.T."/>
            <person name="Perreira-Neves A."/>
            <person name="Rosa I.A."/>
            <person name="Tasca T."/>
            <person name="Bogo M.R."/>
            <person name="de Souza W."/>
        </authorList>
    </citation>
    <scope>NUCLEOTIDE SEQUENCE [LARGE SCALE GENOMIC DNA]</scope>
    <source>
        <strain evidence="3">K</strain>
    </source>
</reference>
<sequence length="1155" mass="128438">MLVTLFLVLISSFSPLPDQYKSLGETVKAKAQKKRSLKNLQRKPKNEPIYPGFHNIENATFNLDYPYLNDHSFDVHGAAVDKALSVVALSTNRQSKISKAVFSGPTFYCDAATQTLYKLTQVLADDGDVFIIKAKEVPPGAVFRNFHKIFDVDSSKATENGCGFMDYSYLTTSPYATLGCQSTVYGNWNEKANEPGVVYSPVNGIDFLAGSQLKISGTITVKLPNLCSWNIIGELKIEFDAGYGFSIQKDIQFEDLEFEKLFKLYGIKGISLGKYKIGASINLNVNLGVKDIILTIPSDIKYLKSYHALLVASFQVAKGSPLEGEIETTFFEREDKNGWGDSDTGESTYKLQLTPTVKLGLRPLVSFGENQIYAEAGLEGKLKTEFTYDPQKCNAPAFGGGAQLIVTSYLFNPKMDFGWFGSVKSNTLTFPVYTSPKIGALCLAGEKFTQEVLTEIEKPLEKKPLILEAKGSVTVTVNGKSHSLEAGQYLFIPSTASYSPTNNNNIEEHETFQLDSKKWTNIKGNKYLSIKMPVVKGKQYLLNCDPKDGSVGFVSIRSLISDGSSVFSEQFIAQKTGVQEIGCVFNNPLNPNVIKDVEVAFGLAYSTNTIFDNKKELTNFNVELEENSQSVSFFVPFDVNQQAIMGIMGDLTTTKTRLGLIIKIKDPNHDLRPTGDAFRLYTEDSGKTDVYFLQIVPGINVEGVTTQQFEQQISFIIPFRRKGNKKTSIEIPIVLWYEISTNYDIFCNHFHEFYTTGHQDIKMGCFHKMEGDDVETEGLYVGLSSSKDISPVAERYLYNKESKLLLNLISFKASNPGSNRHSVALQHYPIIIPEDMYITEITEEESNRLVDIGKQSGVQPIFTVGCKRASTIRVLKIKGETTETVTIQPNTNDGHFPITIEENTAYKVYPICKEKGLLNCDYDFTPEHKYTVFEMSSTIGLENADGHSQNRSSLTAGTTRSLVVGQQSRSVFHKQSVSVNQISIDVTSISSVVQINKKVITAANEENDGWEEVKLYSGSDKKLVIPIDPEKFFEYNEELYKKWTDKDIPTDGILTVMRLNDDANIEIKPGYFDTDKIESISKYLLDQFTNVNDSVNDNDNNNNNGGGDGGDDNKLKIIIPVVVVVVIVIIIIVVVVIVIKKKKADSSSSKHESSS</sequence>
<dbReference type="GeneID" id="94826985"/>
<keyword evidence="1" id="KW-0472">Membrane</keyword>
<keyword evidence="4" id="KW-1185">Reference proteome</keyword>
<keyword evidence="2" id="KW-0732">Signal</keyword>
<accession>A0A1J4KAM3</accession>
<gene>
    <name evidence="3" type="ORF">TRFO_05084</name>
</gene>
<keyword evidence="1" id="KW-0812">Transmembrane</keyword>
<dbReference type="InterPro" id="IPR011051">
    <property type="entry name" value="RmlC_Cupin_sf"/>
</dbReference>
<feature type="signal peptide" evidence="2">
    <location>
        <begin position="1"/>
        <end position="15"/>
    </location>
</feature>
<dbReference type="OrthoDB" id="10691127at2759"/>
<dbReference type="SUPFAM" id="SSF51182">
    <property type="entry name" value="RmlC-like cupins"/>
    <property type="match status" value="1"/>
</dbReference>
<feature type="chain" id="PRO_5012701264" evidence="2">
    <location>
        <begin position="16"/>
        <end position="1155"/>
    </location>
</feature>
<organism evidence="3 4">
    <name type="scientific">Tritrichomonas foetus</name>
    <dbReference type="NCBI Taxonomy" id="1144522"/>
    <lineage>
        <taxon>Eukaryota</taxon>
        <taxon>Metamonada</taxon>
        <taxon>Parabasalia</taxon>
        <taxon>Tritrichomonadida</taxon>
        <taxon>Tritrichomonadidae</taxon>
        <taxon>Tritrichomonas</taxon>
    </lineage>
</organism>
<keyword evidence="1" id="KW-1133">Transmembrane helix</keyword>